<accession>A0A9P6CQN4</accession>
<feature type="domain" description="Heterokaryon incompatibility" evidence="1">
    <location>
        <begin position="201"/>
        <end position="294"/>
    </location>
</feature>
<dbReference type="PANTHER" id="PTHR10622:SF10">
    <property type="entry name" value="HET DOMAIN-CONTAINING PROTEIN"/>
    <property type="match status" value="1"/>
</dbReference>
<dbReference type="Proteomes" id="UP000807469">
    <property type="component" value="Unassembled WGS sequence"/>
</dbReference>
<dbReference type="InterPro" id="IPR010730">
    <property type="entry name" value="HET"/>
</dbReference>
<proteinExistence type="predicted"/>
<protein>
    <recommendedName>
        <fullName evidence="1">Heterokaryon incompatibility domain-containing protein</fullName>
    </recommendedName>
</protein>
<dbReference type="Pfam" id="PF06985">
    <property type="entry name" value="HET"/>
    <property type="match status" value="1"/>
</dbReference>
<dbReference type="AlphaFoldDB" id="A0A9P6CQN4"/>
<gene>
    <name evidence="2" type="ORF">BDN70DRAFT_882958</name>
</gene>
<name>A0A9P6CQN4_9AGAR</name>
<organism evidence="2 3">
    <name type="scientific">Pholiota conissans</name>
    <dbReference type="NCBI Taxonomy" id="109636"/>
    <lineage>
        <taxon>Eukaryota</taxon>
        <taxon>Fungi</taxon>
        <taxon>Dikarya</taxon>
        <taxon>Basidiomycota</taxon>
        <taxon>Agaricomycotina</taxon>
        <taxon>Agaricomycetes</taxon>
        <taxon>Agaricomycetidae</taxon>
        <taxon>Agaricales</taxon>
        <taxon>Agaricineae</taxon>
        <taxon>Strophariaceae</taxon>
        <taxon>Pholiota</taxon>
    </lineage>
</organism>
<comment type="caution">
    <text evidence="2">The sequence shown here is derived from an EMBL/GenBank/DDBJ whole genome shotgun (WGS) entry which is preliminary data.</text>
</comment>
<evidence type="ECO:0000313" key="3">
    <source>
        <dbReference type="Proteomes" id="UP000807469"/>
    </source>
</evidence>
<dbReference type="EMBL" id="MU155309">
    <property type="protein sequence ID" value="KAF9476046.1"/>
    <property type="molecule type" value="Genomic_DNA"/>
</dbReference>
<dbReference type="OrthoDB" id="5122891at2759"/>
<sequence length="637" mass="72633">MVIKALKNFIVPIIQAQSLVLGKQFSFERSEWHYLSYTTATVHSCVGVSQNVNDEALDLIAALNKFVTALMHPSSVPKDSARKQKCIGKSLESESNPNLERSVDGRSEINTVSSYHLNPPLLQKAIDMMRYQVFNEMPIRLLAFDTEGSHLELVERSEISRRIALQMQRDFDQNFAAATDLTQPASAERDIRNFNSQYLRFAILSHTWIQDATQGEITYTDWNLHNFDRNSIGYQKVANFCRAAANDYGVSFGWMDTICINKESSSELDESIRSMFKWYSRAHVCITYLGCTTAPENMRLDPWFMRGWTLQELLAPRNTKFYTADWRKLNTTLNHDLEDDSIVEEIRTATTITKYELTQPLPNISISRKMQWAAYRRVTRAEDVAYSLMGIFGVSMSTAYGEGAECAFARLIKEILEFSRHSLDLVNFGYRQMDAIFSPSKSVLLPSRPDQYLLRVNVLITWPLPSTPVTITHLGLRVTVLLMPGCSKNISPLRLRPLGGYHATAAVQFVRSGIPESKSIFNLLDASIYTESQDRNHYLDSWDIVFFGVLNFLERPSTVDVPDGNVCFAKPLLFKNEYVDLETLVFRTPSQHQVLFTKQPVAFQLRSTNGEDDSGAGIKIPKNELRKHGMYLRTMYL</sequence>
<evidence type="ECO:0000313" key="2">
    <source>
        <dbReference type="EMBL" id="KAF9476046.1"/>
    </source>
</evidence>
<reference evidence="2" key="1">
    <citation type="submission" date="2020-11" db="EMBL/GenBank/DDBJ databases">
        <authorList>
            <consortium name="DOE Joint Genome Institute"/>
            <person name="Ahrendt S."/>
            <person name="Riley R."/>
            <person name="Andreopoulos W."/>
            <person name="Labutti K."/>
            <person name="Pangilinan J."/>
            <person name="Ruiz-Duenas F.J."/>
            <person name="Barrasa J.M."/>
            <person name="Sanchez-Garcia M."/>
            <person name="Camarero S."/>
            <person name="Miyauchi S."/>
            <person name="Serrano A."/>
            <person name="Linde D."/>
            <person name="Babiker R."/>
            <person name="Drula E."/>
            <person name="Ayuso-Fernandez I."/>
            <person name="Pacheco R."/>
            <person name="Padilla G."/>
            <person name="Ferreira P."/>
            <person name="Barriuso J."/>
            <person name="Kellner H."/>
            <person name="Castanera R."/>
            <person name="Alfaro M."/>
            <person name="Ramirez L."/>
            <person name="Pisabarro A.G."/>
            <person name="Kuo A."/>
            <person name="Tritt A."/>
            <person name="Lipzen A."/>
            <person name="He G."/>
            <person name="Yan M."/>
            <person name="Ng V."/>
            <person name="Cullen D."/>
            <person name="Martin F."/>
            <person name="Rosso M.-N."/>
            <person name="Henrissat B."/>
            <person name="Hibbett D."/>
            <person name="Martinez A.T."/>
            <person name="Grigoriev I.V."/>
        </authorList>
    </citation>
    <scope>NUCLEOTIDE SEQUENCE</scope>
    <source>
        <strain evidence="2">CIRM-BRFM 674</strain>
    </source>
</reference>
<evidence type="ECO:0000259" key="1">
    <source>
        <dbReference type="Pfam" id="PF06985"/>
    </source>
</evidence>
<dbReference type="PANTHER" id="PTHR10622">
    <property type="entry name" value="HET DOMAIN-CONTAINING PROTEIN"/>
    <property type="match status" value="1"/>
</dbReference>
<keyword evidence="3" id="KW-1185">Reference proteome</keyword>